<proteinExistence type="predicted"/>
<dbReference type="Proteomes" id="UP000814140">
    <property type="component" value="Unassembled WGS sequence"/>
</dbReference>
<sequence>PSNSAFLEYEHWLFDLLHRVDRIRTYHSYYGRTAKDNLISAIEHEWTRLEGIKRRQWELQYEVIQADLLATGQHWVGELYCRHSMEDLLDRAPTTAPDVGGGASMDDIWDGEGLRNFLGPDGQPFLVSPDPTEGRLVFSLCMDGFNPYQNKQAGKKVTTGAMYLVCLNLPPALRYRVENMFLVGIIP</sequence>
<feature type="non-terminal residue" evidence="1">
    <location>
        <position position="1"/>
    </location>
</feature>
<gene>
    <name evidence="1" type="ORF">BV25DRAFT_1774312</name>
</gene>
<feature type="non-terminal residue" evidence="1">
    <location>
        <position position="187"/>
    </location>
</feature>
<protein>
    <submittedName>
        <fullName evidence="1">Uncharacterized protein</fullName>
    </submittedName>
</protein>
<name>A0ACB8SHE1_9AGAM</name>
<keyword evidence="2" id="KW-1185">Reference proteome</keyword>
<comment type="caution">
    <text evidence="1">The sequence shown here is derived from an EMBL/GenBank/DDBJ whole genome shotgun (WGS) entry which is preliminary data.</text>
</comment>
<reference evidence="1" key="1">
    <citation type="submission" date="2021-03" db="EMBL/GenBank/DDBJ databases">
        <authorList>
            <consortium name="DOE Joint Genome Institute"/>
            <person name="Ahrendt S."/>
            <person name="Looney B.P."/>
            <person name="Miyauchi S."/>
            <person name="Morin E."/>
            <person name="Drula E."/>
            <person name="Courty P.E."/>
            <person name="Chicoki N."/>
            <person name="Fauchery L."/>
            <person name="Kohler A."/>
            <person name="Kuo A."/>
            <person name="Labutti K."/>
            <person name="Pangilinan J."/>
            <person name="Lipzen A."/>
            <person name="Riley R."/>
            <person name="Andreopoulos W."/>
            <person name="He G."/>
            <person name="Johnson J."/>
            <person name="Barry K.W."/>
            <person name="Grigoriev I.V."/>
            <person name="Nagy L."/>
            <person name="Hibbett D."/>
            <person name="Henrissat B."/>
            <person name="Matheny P.B."/>
            <person name="Labbe J."/>
            <person name="Martin F."/>
        </authorList>
    </citation>
    <scope>NUCLEOTIDE SEQUENCE</scope>
    <source>
        <strain evidence="1">HHB10654</strain>
    </source>
</reference>
<dbReference type="EMBL" id="MU277279">
    <property type="protein sequence ID" value="KAI0055799.1"/>
    <property type="molecule type" value="Genomic_DNA"/>
</dbReference>
<evidence type="ECO:0000313" key="1">
    <source>
        <dbReference type="EMBL" id="KAI0055799.1"/>
    </source>
</evidence>
<accession>A0ACB8SHE1</accession>
<organism evidence="1 2">
    <name type="scientific">Artomyces pyxidatus</name>
    <dbReference type="NCBI Taxonomy" id="48021"/>
    <lineage>
        <taxon>Eukaryota</taxon>
        <taxon>Fungi</taxon>
        <taxon>Dikarya</taxon>
        <taxon>Basidiomycota</taxon>
        <taxon>Agaricomycotina</taxon>
        <taxon>Agaricomycetes</taxon>
        <taxon>Russulales</taxon>
        <taxon>Auriscalpiaceae</taxon>
        <taxon>Artomyces</taxon>
    </lineage>
</organism>
<reference evidence="1" key="2">
    <citation type="journal article" date="2022" name="New Phytol.">
        <title>Evolutionary transition to the ectomycorrhizal habit in the genomes of a hyperdiverse lineage of mushroom-forming fungi.</title>
        <authorList>
            <person name="Looney B."/>
            <person name="Miyauchi S."/>
            <person name="Morin E."/>
            <person name="Drula E."/>
            <person name="Courty P.E."/>
            <person name="Kohler A."/>
            <person name="Kuo A."/>
            <person name="LaButti K."/>
            <person name="Pangilinan J."/>
            <person name="Lipzen A."/>
            <person name="Riley R."/>
            <person name="Andreopoulos W."/>
            <person name="He G."/>
            <person name="Johnson J."/>
            <person name="Nolan M."/>
            <person name="Tritt A."/>
            <person name="Barry K.W."/>
            <person name="Grigoriev I.V."/>
            <person name="Nagy L.G."/>
            <person name="Hibbett D."/>
            <person name="Henrissat B."/>
            <person name="Matheny P.B."/>
            <person name="Labbe J."/>
            <person name="Martin F.M."/>
        </authorList>
    </citation>
    <scope>NUCLEOTIDE SEQUENCE</scope>
    <source>
        <strain evidence="1">HHB10654</strain>
    </source>
</reference>
<evidence type="ECO:0000313" key="2">
    <source>
        <dbReference type="Proteomes" id="UP000814140"/>
    </source>
</evidence>